<dbReference type="Proteomes" id="UP001596972">
    <property type="component" value="Unassembled WGS sequence"/>
</dbReference>
<reference evidence="3" key="1">
    <citation type="journal article" date="2019" name="Int. J. Syst. Evol. Microbiol.">
        <title>The Global Catalogue of Microorganisms (GCM) 10K type strain sequencing project: providing services to taxonomists for standard genome sequencing and annotation.</title>
        <authorList>
            <consortium name="The Broad Institute Genomics Platform"/>
            <consortium name="The Broad Institute Genome Sequencing Center for Infectious Disease"/>
            <person name="Wu L."/>
            <person name="Ma J."/>
        </authorList>
    </citation>
    <scope>NUCLEOTIDE SEQUENCE [LARGE SCALE GENOMIC DNA]</scope>
    <source>
        <strain evidence="3">JCM 31202</strain>
    </source>
</reference>
<dbReference type="EMBL" id="JBHTJA010000003">
    <property type="protein sequence ID" value="MFD0899509.1"/>
    <property type="molecule type" value="Genomic_DNA"/>
</dbReference>
<gene>
    <name evidence="2" type="ORF">ACFQ11_03835</name>
</gene>
<dbReference type="RefSeq" id="WP_378296361.1">
    <property type="nucleotide sequence ID" value="NZ_JBHTJA010000003.1"/>
</dbReference>
<evidence type="ECO:0000313" key="3">
    <source>
        <dbReference type="Proteomes" id="UP001596972"/>
    </source>
</evidence>
<protein>
    <submittedName>
        <fullName evidence="2">Uncharacterized protein</fullName>
    </submittedName>
</protein>
<keyword evidence="3" id="KW-1185">Reference proteome</keyword>
<proteinExistence type="predicted"/>
<evidence type="ECO:0000313" key="2">
    <source>
        <dbReference type="EMBL" id="MFD0899509.1"/>
    </source>
</evidence>
<name>A0ABW3EGQ2_9ACTN</name>
<comment type="caution">
    <text evidence="2">The sequence shown here is derived from an EMBL/GenBank/DDBJ whole genome shotgun (WGS) entry which is preliminary data.</text>
</comment>
<feature type="compositionally biased region" description="Pro residues" evidence="1">
    <location>
        <begin position="76"/>
        <end position="87"/>
    </location>
</feature>
<organism evidence="2 3">
    <name type="scientific">Actinomadura sediminis</name>
    <dbReference type="NCBI Taxonomy" id="1038904"/>
    <lineage>
        <taxon>Bacteria</taxon>
        <taxon>Bacillati</taxon>
        <taxon>Actinomycetota</taxon>
        <taxon>Actinomycetes</taxon>
        <taxon>Streptosporangiales</taxon>
        <taxon>Thermomonosporaceae</taxon>
        <taxon>Actinomadura</taxon>
    </lineage>
</organism>
<evidence type="ECO:0000256" key="1">
    <source>
        <dbReference type="SAM" id="MobiDB-lite"/>
    </source>
</evidence>
<sequence length="113" mass="12387">MTPREVAAQIEWMFPGASVWLGRHTGSWWAAVCDRAGRHRLVEAASPAGLVRSMDELGVRRATAPCHTRQRVTAPPARPPARPPTRPPARALPRRAAPRRGRLRSAFAVLLAS</sequence>
<accession>A0ABW3EGQ2</accession>
<feature type="region of interest" description="Disordered" evidence="1">
    <location>
        <begin position="65"/>
        <end position="99"/>
    </location>
</feature>